<feature type="domain" description="ABC3 transporter permease C-terminal" evidence="8">
    <location>
        <begin position="284"/>
        <end position="401"/>
    </location>
</feature>
<proteinExistence type="inferred from homology"/>
<dbReference type="GO" id="GO:0005886">
    <property type="term" value="C:plasma membrane"/>
    <property type="evidence" value="ECO:0007669"/>
    <property type="project" value="UniProtKB-SubCell"/>
</dbReference>
<feature type="transmembrane region" description="Helical" evidence="7">
    <location>
        <begin position="276"/>
        <end position="304"/>
    </location>
</feature>
<keyword evidence="5 7" id="KW-0472">Membrane</keyword>
<accession>H5SDY8</accession>
<evidence type="ECO:0000256" key="4">
    <source>
        <dbReference type="ARBA" id="ARBA00022989"/>
    </source>
</evidence>
<dbReference type="Pfam" id="PF02687">
    <property type="entry name" value="FtsX"/>
    <property type="match status" value="1"/>
</dbReference>
<evidence type="ECO:0000256" key="1">
    <source>
        <dbReference type="ARBA" id="ARBA00004651"/>
    </source>
</evidence>
<comment type="similarity">
    <text evidence="6">Belongs to the ABC-4 integral membrane protein family.</text>
</comment>
<dbReference type="GO" id="GO:0022857">
    <property type="term" value="F:transmembrane transporter activity"/>
    <property type="evidence" value="ECO:0007669"/>
    <property type="project" value="TreeGrafter"/>
</dbReference>
<evidence type="ECO:0000259" key="9">
    <source>
        <dbReference type="Pfam" id="PF12704"/>
    </source>
</evidence>
<organism evidence="10">
    <name type="scientific">uncultured Chloroflexota bacterium</name>
    <dbReference type="NCBI Taxonomy" id="166587"/>
    <lineage>
        <taxon>Bacteria</taxon>
        <taxon>Bacillati</taxon>
        <taxon>Chloroflexota</taxon>
        <taxon>environmental samples</taxon>
    </lineage>
</organism>
<dbReference type="AlphaFoldDB" id="H5SDY8"/>
<dbReference type="InterPro" id="IPR050250">
    <property type="entry name" value="Macrolide_Exporter_MacB"/>
</dbReference>
<evidence type="ECO:0000259" key="8">
    <source>
        <dbReference type="Pfam" id="PF02687"/>
    </source>
</evidence>
<name>H5SDY8_9CHLR</name>
<keyword evidence="2" id="KW-1003">Cell membrane</keyword>
<feature type="transmembrane region" description="Helical" evidence="7">
    <location>
        <begin position="325"/>
        <end position="353"/>
    </location>
</feature>
<feature type="domain" description="MacB-like periplasmic core" evidence="9">
    <location>
        <begin position="21"/>
        <end position="243"/>
    </location>
</feature>
<dbReference type="PANTHER" id="PTHR30572:SF4">
    <property type="entry name" value="ABC TRANSPORTER PERMEASE YTRF"/>
    <property type="match status" value="1"/>
</dbReference>
<evidence type="ECO:0000256" key="3">
    <source>
        <dbReference type="ARBA" id="ARBA00022692"/>
    </source>
</evidence>
<evidence type="ECO:0000256" key="6">
    <source>
        <dbReference type="ARBA" id="ARBA00038076"/>
    </source>
</evidence>
<dbReference type="EMBL" id="AP011686">
    <property type="protein sequence ID" value="BAL54374.1"/>
    <property type="molecule type" value="Genomic_DNA"/>
</dbReference>
<feature type="transmembrane region" description="Helical" evidence="7">
    <location>
        <begin position="373"/>
        <end position="391"/>
    </location>
</feature>
<evidence type="ECO:0000313" key="10">
    <source>
        <dbReference type="EMBL" id="BAL54374.1"/>
    </source>
</evidence>
<protein>
    <submittedName>
        <fullName evidence="10">Hypothetical conserved protein</fullName>
    </submittedName>
</protein>
<feature type="transmembrane region" description="Helical" evidence="7">
    <location>
        <begin position="21"/>
        <end position="42"/>
    </location>
</feature>
<gene>
    <name evidence="10" type="ORF">HGMM_F14G08C24</name>
</gene>
<evidence type="ECO:0000256" key="2">
    <source>
        <dbReference type="ARBA" id="ARBA00022475"/>
    </source>
</evidence>
<reference evidence="10" key="2">
    <citation type="journal article" date="2012" name="PLoS ONE">
        <title>A Deeply Branching Thermophilic Bacterium with an Ancient Acetyl-CoA Pathway Dominates a Subsurface Ecosystem.</title>
        <authorList>
            <person name="Takami H."/>
            <person name="Noguchi H."/>
            <person name="Takaki Y."/>
            <person name="Uchiyama I."/>
            <person name="Toyoda A."/>
            <person name="Nishi S."/>
            <person name="Chee G.-J."/>
            <person name="Arai W."/>
            <person name="Nunoura T."/>
            <person name="Itoh T."/>
            <person name="Hattori M."/>
            <person name="Takai K."/>
        </authorList>
    </citation>
    <scope>NUCLEOTIDE SEQUENCE</scope>
</reference>
<keyword evidence="4 7" id="KW-1133">Transmembrane helix</keyword>
<dbReference type="Pfam" id="PF12704">
    <property type="entry name" value="MacB_PCD"/>
    <property type="match status" value="1"/>
</dbReference>
<comment type="subcellular location">
    <subcellularLocation>
        <location evidence="1">Cell membrane</location>
        <topology evidence="1">Multi-pass membrane protein</topology>
    </subcellularLocation>
</comment>
<dbReference type="InterPro" id="IPR025857">
    <property type="entry name" value="MacB_PCD"/>
</dbReference>
<evidence type="ECO:0000256" key="5">
    <source>
        <dbReference type="ARBA" id="ARBA00023136"/>
    </source>
</evidence>
<reference evidence="10" key="1">
    <citation type="journal article" date="2005" name="Environ. Microbiol.">
        <title>Genetic and functional properties of uncultivated thermophilic crenarchaeotes from a subsurface gold mine as revealed by analysis of genome fragments.</title>
        <authorList>
            <person name="Nunoura T."/>
            <person name="Hirayama H."/>
            <person name="Takami H."/>
            <person name="Oida H."/>
            <person name="Nishi S."/>
            <person name="Shimamura S."/>
            <person name="Suzuki Y."/>
            <person name="Inagaki F."/>
            <person name="Takai K."/>
            <person name="Nealson K.H."/>
            <person name="Horikoshi K."/>
        </authorList>
    </citation>
    <scope>NUCLEOTIDE SEQUENCE</scope>
</reference>
<keyword evidence="3 7" id="KW-0812">Transmembrane</keyword>
<sequence length="408" mass="43376">MDLGMIILEALQSLMVNKLRSGLTTLGIVIGVAAVIAMLAVGTGAQDTIVGSISGIGTNLMFVFSGNFQTEIRNPKPLTLEDALALNDPLVAPDVERVAAVLQGRATVSAAGESTQVQVNGVTPDYFAVRNYRVTEGQVFSEEHMLGRASVALLGPEVAEKLFGRRSGLVGAIVRIDGQPFRVLGVLESKGGSAFGSQDNSVLVPYTTAQTRLFRRGLNNVDLIYVQAVSAERVNAAAEQVADILRQRHRTPIGADDFTIFTQQDFLSTAQTITNVLTIFLGGIAAISLLVGGIGIMNIMLVSVTERTREIGLRKALGARKRDILIQFLTESSLLSIIGGVIGIILGWLISYLVGRIALASGTNLNPRVGLDAILLATLFSAAVGLFFGIYPANRAANLEPVEALRYE</sequence>
<evidence type="ECO:0000256" key="7">
    <source>
        <dbReference type="SAM" id="Phobius"/>
    </source>
</evidence>
<dbReference type="PANTHER" id="PTHR30572">
    <property type="entry name" value="MEMBRANE COMPONENT OF TRANSPORTER-RELATED"/>
    <property type="match status" value="1"/>
</dbReference>
<dbReference type="InterPro" id="IPR003838">
    <property type="entry name" value="ABC3_permease_C"/>
</dbReference>